<reference evidence="1 2" key="1">
    <citation type="journal article" date="2015" name="Genome Biol. Evol.">
        <title>Phylogenomic analyses indicate that early fungi evolved digesting cell walls of algal ancestors of land plants.</title>
        <authorList>
            <person name="Chang Y."/>
            <person name="Wang S."/>
            <person name="Sekimoto S."/>
            <person name="Aerts A.L."/>
            <person name="Choi C."/>
            <person name="Clum A."/>
            <person name="LaButti K.M."/>
            <person name="Lindquist E.A."/>
            <person name="Yee Ngan C."/>
            <person name="Ohm R.A."/>
            <person name="Salamov A.A."/>
            <person name="Grigoriev I.V."/>
            <person name="Spatafora J.W."/>
            <person name="Berbee M.L."/>
        </authorList>
    </citation>
    <scope>NUCLEOTIDE SEQUENCE [LARGE SCALE GENOMIC DNA]</scope>
    <source>
        <strain evidence="1 2">JEL478</strain>
    </source>
</reference>
<evidence type="ECO:0000313" key="2">
    <source>
        <dbReference type="Proteomes" id="UP000070544"/>
    </source>
</evidence>
<sequence length="425" mass="46452">MVGDGVGGPANTLPFLQARMHAFVYAMNNNIMWDRAYVWISTFSSSIRHLGLMDERTLACLPWAESESARRTMWGAAILDGAVLNGAVLITARMNSRQLTLGDELGMLRLPMPENPWTSTIAVRPHLPYPTVEAIFAGPVDSSTDPADAKAALSELALSAFLIHLLARISRFHRWCTANELQSFALGEEAETELRGLKEMSEIERDVKIWRDSMDNHVKSGGSDIPFAAIPRLTASWEGIWAALHGPSAVTGALANILLMRLRWSKRHHPDHEAQTLLPKRLFPEGVLGRTLTAWSLTPSFLVAFQHASSAAEALEAVYASDSYGSSDHPSNSFGKAELDLALAHAAVILLTSASLSMYSGAASTYSEWIIHQATMVMRELGWTASALGRAGVNEMVEWICQEMTEHGGADASTYTSHLPRVWTG</sequence>
<proteinExistence type="predicted"/>
<protein>
    <recommendedName>
        <fullName evidence="3">Transcription factor domain-containing protein</fullName>
    </recommendedName>
</protein>
<evidence type="ECO:0008006" key="3">
    <source>
        <dbReference type="Google" id="ProtNLM"/>
    </source>
</evidence>
<dbReference type="EMBL" id="KQ965788">
    <property type="protein sequence ID" value="KXS12418.1"/>
    <property type="molecule type" value="Genomic_DNA"/>
</dbReference>
<accession>A0A139A6Z1</accession>
<dbReference type="AlphaFoldDB" id="A0A139A6Z1"/>
<dbReference type="Proteomes" id="UP000070544">
    <property type="component" value="Unassembled WGS sequence"/>
</dbReference>
<keyword evidence="2" id="KW-1185">Reference proteome</keyword>
<gene>
    <name evidence="1" type="ORF">M427DRAFT_59563</name>
</gene>
<name>A0A139A6Z1_GONPJ</name>
<organism evidence="1 2">
    <name type="scientific">Gonapodya prolifera (strain JEL478)</name>
    <name type="common">Monoblepharis prolifera</name>
    <dbReference type="NCBI Taxonomy" id="1344416"/>
    <lineage>
        <taxon>Eukaryota</taxon>
        <taxon>Fungi</taxon>
        <taxon>Fungi incertae sedis</taxon>
        <taxon>Chytridiomycota</taxon>
        <taxon>Chytridiomycota incertae sedis</taxon>
        <taxon>Monoblepharidomycetes</taxon>
        <taxon>Monoblepharidales</taxon>
        <taxon>Gonapodyaceae</taxon>
        <taxon>Gonapodya</taxon>
    </lineage>
</organism>
<evidence type="ECO:0000313" key="1">
    <source>
        <dbReference type="EMBL" id="KXS12418.1"/>
    </source>
</evidence>